<dbReference type="EMBL" id="AOFD01000014">
    <property type="protein sequence ID" value="ELT44962.1"/>
    <property type="molecule type" value="Genomic_DNA"/>
</dbReference>
<reference evidence="2" key="1">
    <citation type="journal article" date="2013" name="Genome Announc.">
        <title>Draft Genome Sequence of the 2-Chloro-4-Nitrophenol-Degrading Bacterium Arthrobacter sp. Strain SJCon.</title>
        <authorList>
            <person name="Vikram S."/>
            <person name="Kumar S."/>
            <person name="Vaidya B."/>
            <person name="Pinnaka A.K."/>
            <person name="Raghava G.P."/>
        </authorList>
    </citation>
    <scope>NUCLEOTIDE SEQUENCE [LARGE SCALE GENOMIC DNA]</scope>
    <source>
        <strain evidence="2">SJCon</strain>
    </source>
</reference>
<accession>L8TQI0</accession>
<dbReference type="AlphaFoldDB" id="L8TQI0"/>
<keyword evidence="2" id="KW-1185">Reference proteome</keyword>
<proteinExistence type="predicted"/>
<gene>
    <name evidence="1" type="ORF">G205_08088</name>
</gene>
<dbReference type="Proteomes" id="UP000011189">
    <property type="component" value="Unassembled WGS sequence"/>
</dbReference>
<evidence type="ECO:0000313" key="2">
    <source>
        <dbReference type="Proteomes" id="UP000011189"/>
    </source>
</evidence>
<protein>
    <submittedName>
        <fullName evidence="1">Uncharacterized protein</fullName>
    </submittedName>
</protein>
<name>L8TQI0_9MICC</name>
<sequence>MPVMDRAEAFKDLHHRLVEFRLTGVARQDGVPNGLQPCIHELLPCLFSGAPAAPAAPARIKVDTSTYKIMTGGL</sequence>
<dbReference type="PATRIC" id="fig|683150.5.peg.1616"/>
<comment type="caution">
    <text evidence="1">The sequence shown here is derived from an EMBL/GenBank/DDBJ whole genome shotgun (WGS) entry which is preliminary data.</text>
</comment>
<evidence type="ECO:0000313" key="1">
    <source>
        <dbReference type="EMBL" id="ELT44962.1"/>
    </source>
</evidence>
<organism evidence="1 2">
    <name type="scientific">Arthrobacter nitrophenolicus</name>
    <dbReference type="NCBI Taxonomy" id="683150"/>
    <lineage>
        <taxon>Bacteria</taxon>
        <taxon>Bacillati</taxon>
        <taxon>Actinomycetota</taxon>
        <taxon>Actinomycetes</taxon>
        <taxon>Micrococcales</taxon>
        <taxon>Micrococcaceae</taxon>
        <taxon>Arthrobacter</taxon>
    </lineage>
</organism>